<evidence type="ECO:0000256" key="1">
    <source>
        <dbReference type="ARBA" id="ARBA00001933"/>
    </source>
</evidence>
<organism evidence="5 6">
    <name type="scientific">Lentzea fradiae</name>
    <dbReference type="NCBI Taxonomy" id="200378"/>
    <lineage>
        <taxon>Bacteria</taxon>
        <taxon>Bacillati</taxon>
        <taxon>Actinomycetota</taxon>
        <taxon>Actinomycetes</taxon>
        <taxon>Pseudonocardiales</taxon>
        <taxon>Pseudonocardiaceae</taxon>
        <taxon>Lentzea</taxon>
    </lineage>
</organism>
<dbReference type="AlphaFoldDB" id="A0A1G7NH12"/>
<sequence length="382" mass="39132">MAELLTIDDVRAAAGLVDRWVLRTPVLPSPGLSALLGAPTTVKLELLQRTGSFKARGAFAKILSLSGQARAAGVVGVSGGNHGIALADAAHELGVAATVVMPSTAPARSVELARASGADVRLTDGLAAAFGLMDDLVAAGRTLVHPYDDPIVVAAQGTVGLEFAEAAPDLTDVLVSIGGGGFAAGVATAFHALVPGVRVWGVEVEGADAMRRALADGGPVDFTPTSVVSTLAAPHVSQLTYDHAVALLEDVLLVSDAEAARGSLTLAETQKVWAEPAAGCLVPAARAVLDRVGPGARLGLVLCGGNASVTDVVRWAGWSRVPGDGVPHVGAARAERVHRVRAVRVAERHAEDDLPVLREAEVLAEEVRVRGQRRLGCCAQPQ</sequence>
<evidence type="ECO:0000313" key="6">
    <source>
        <dbReference type="Proteomes" id="UP000199623"/>
    </source>
</evidence>
<keyword evidence="3" id="KW-0456">Lyase</keyword>
<evidence type="ECO:0000256" key="3">
    <source>
        <dbReference type="ARBA" id="ARBA00023239"/>
    </source>
</evidence>
<keyword evidence="6" id="KW-1185">Reference proteome</keyword>
<reference evidence="6" key="1">
    <citation type="submission" date="2016-10" db="EMBL/GenBank/DDBJ databases">
        <authorList>
            <person name="Varghese N."/>
            <person name="Submissions S."/>
        </authorList>
    </citation>
    <scope>NUCLEOTIDE SEQUENCE [LARGE SCALE GENOMIC DNA]</scope>
    <source>
        <strain evidence="6">CGMCC 4.3506</strain>
    </source>
</reference>
<dbReference type="InterPro" id="IPR036052">
    <property type="entry name" value="TrpB-like_PALP_sf"/>
</dbReference>
<dbReference type="EMBL" id="FNCC01000003">
    <property type="protein sequence ID" value="SDF73354.1"/>
    <property type="molecule type" value="Genomic_DNA"/>
</dbReference>
<protein>
    <submittedName>
        <fullName evidence="5">Threonine dehydratase</fullName>
    </submittedName>
</protein>
<dbReference type="InterPro" id="IPR001926">
    <property type="entry name" value="TrpB-like_PALP"/>
</dbReference>
<dbReference type="STRING" id="200378.SAMN05216553_10316"/>
<dbReference type="GO" id="GO:0009097">
    <property type="term" value="P:isoleucine biosynthetic process"/>
    <property type="evidence" value="ECO:0007669"/>
    <property type="project" value="TreeGrafter"/>
</dbReference>
<dbReference type="Pfam" id="PF00291">
    <property type="entry name" value="PALP"/>
    <property type="match status" value="1"/>
</dbReference>
<dbReference type="InterPro" id="IPR000634">
    <property type="entry name" value="Ser/Thr_deHydtase_PyrdxlP-BS"/>
</dbReference>
<evidence type="ECO:0000259" key="4">
    <source>
        <dbReference type="Pfam" id="PF00291"/>
    </source>
</evidence>
<dbReference type="SUPFAM" id="SSF53686">
    <property type="entry name" value="Tryptophan synthase beta subunit-like PLP-dependent enzymes"/>
    <property type="match status" value="1"/>
</dbReference>
<gene>
    <name evidence="5" type="ORF">SAMN05216553_10316</name>
</gene>
<accession>A0A1G7NH12</accession>
<dbReference type="GO" id="GO:0006565">
    <property type="term" value="P:L-serine catabolic process"/>
    <property type="evidence" value="ECO:0007669"/>
    <property type="project" value="TreeGrafter"/>
</dbReference>
<dbReference type="PROSITE" id="PS00165">
    <property type="entry name" value="DEHYDRATASE_SER_THR"/>
    <property type="match status" value="1"/>
</dbReference>
<dbReference type="GO" id="GO:0003941">
    <property type="term" value="F:L-serine ammonia-lyase activity"/>
    <property type="evidence" value="ECO:0007669"/>
    <property type="project" value="TreeGrafter"/>
</dbReference>
<dbReference type="InterPro" id="IPR050147">
    <property type="entry name" value="Ser/Thr_Dehydratase"/>
</dbReference>
<keyword evidence="2" id="KW-0663">Pyridoxal phosphate</keyword>
<proteinExistence type="predicted"/>
<dbReference type="Proteomes" id="UP000199623">
    <property type="component" value="Unassembled WGS sequence"/>
</dbReference>
<dbReference type="PANTHER" id="PTHR48078">
    <property type="entry name" value="THREONINE DEHYDRATASE, MITOCHONDRIAL-RELATED"/>
    <property type="match status" value="1"/>
</dbReference>
<evidence type="ECO:0000313" key="5">
    <source>
        <dbReference type="EMBL" id="SDF73354.1"/>
    </source>
</evidence>
<dbReference type="GO" id="GO:0004794">
    <property type="term" value="F:threonine deaminase activity"/>
    <property type="evidence" value="ECO:0007669"/>
    <property type="project" value="TreeGrafter"/>
</dbReference>
<dbReference type="GO" id="GO:0030170">
    <property type="term" value="F:pyridoxal phosphate binding"/>
    <property type="evidence" value="ECO:0007669"/>
    <property type="project" value="InterPro"/>
</dbReference>
<dbReference type="Gene3D" id="3.40.50.1100">
    <property type="match status" value="2"/>
</dbReference>
<comment type="cofactor">
    <cofactor evidence="1">
        <name>pyridoxal 5'-phosphate</name>
        <dbReference type="ChEBI" id="CHEBI:597326"/>
    </cofactor>
</comment>
<dbReference type="PANTHER" id="PTHR48078:SF6">
    <property type="entry name" value="L-THREONINE DEHYDRATASE CATABOLIC TDCB"/>
    <property type="match status" value="1"/>
</dbReference>
<dbReference type="GO" id="GO:0006567">
    <property type="term" value="P:L-threonine catabolic process"/>
    <property type="evidence" value="ECO:0007669"/>
    <property type="project" value="TreeGrafter"/>
</dbReference>
<feature type="domain" description="Tryptophan synthase beta chain-like PALP" evidence="4">
    <location>
        <begin position="21"/>
        <end position="304"/>
    </location>
</feature>
<name>A0A1G7NH12_9PSEU</name>
<evidence type="ECO:0000256" key="2">
    <source>
        <dbReference type="ARBA" id="ARBA00022898"/>
    </source>
</evidence>